<dbReference type="OrthoDB" id="5377431at2"/>
<feature type="chain" id="PRO_5011644746" evidence="1">
    <location>
        <begin position="34"/>
        <end position="96"/>
    </location>
</feature>
<sequence length="96" mass="10120">MPGTWPRQSALQYKTAILSITISAGLVASAVQAQPTNISDHLENIRTAYIMPALTAAFVQDGTDIAAAAVGTRTEVLGQILITTSSTGRTVTRQTF</sequence>
<proteinExistence type="predicted"/>
<evidence type="ECO:0000313" key="3">
    <source>
        <dbReference type="Proteomes" id="UP000198539"/>
    </source>
</evidence>
<name>A0A1H3FJW1_9RHOB</name>
<accession>A0A1H3FJW1</accession>
<organism evidence="2 3">
    <name type="scientific">Roseicitreum antarcticum</name>
    <dbReference type="NCBI Taxonomy" id="564137"/>
    <lineage>
        <taxon>Bacteria</taxon>
        <taxon>Pseudomonadati</taxon>
        <taxon>Pseudomonadota</taxon>
        <taxon>Alphaproteobacteria</taxon>
        <taxon>Rhodobacterales</taxon>
        <taxon>Paracoccaceae</taxon>
        <taxon>Roseicitreum</taxon>
    </lineage>
</organism>
<dbReference type="STRING" id="564137.SAMN04488238_1403"/>
<dbReference type="EMBL" id="FNOM01000040">
    <property type="protein sequence ID" value="SDX90434.1"/>
    <property type="molecule type" value="Genomic_DNA"/>
</dbReference>
<dbReference type="RefSeq" id="WP_143033576.1">
    <property type="nucleotide sequence ID" value="NZ_CP061498.1"/>
</dbReference>
<keyword evidence="1" id="KW-0732">Signal</keyword>
<evidence type="ECO:0000313" key="2">
    <source>
        <dbReference type="EMBL" id="SDX90434.1"/>
    </source>
</evidence>
<evidence type="ECO:0000256" key="1">
    <source>
        <dbReference type="SAM" id="SignalP"/>
    </source>
</evidence>
<feature type="signal peptide" evidence="1">
    <location>
        <begin position="1"/>
        <end position="33"/>
    </location>
</feature>
<dbReference type="Proteomes" id="UP000198539">
    <property type="component" value="Unassembled WGS sequence"/>
</dbReference>
<dbReference type="AlphaFoldDB" id="A0A1H3FJW1"/>
<gene>
    <name evidence="2" type="ORF">SAMN04488238_1403</name>
</gene>
<protein>
    <submittedName>
        <fullName evidence="2">Uncharacterized protein</fullName>
    </submittedName>
</protein>
<keyword evidence="3" id="KW-1185">Reference proteome</keyword>
<reference evidence="2 3" key="1">
    <citation type="submission" date="2016-10" db="EMBL/GenBank/DDBJ databases">
        <authorList>
            <person name="de Groot N.N."/>
        </authorList>
    </citation>
    <scope>NUCLEOTIDE SEQUENCE [LARGE SCALE GENOMIC DNA]</scope>
    <source>
        <strain evidence="2 3">CGMCC 1.8894</strain>
    </source>
</reference>